<evidence type="ECO:0000256" key="2">
    <source>
        <dbReference type="ARBA" id="ARBA00005718"/>
    </source>
</evidence>
<keyword evidence="5" id="KW-1185">Reference proteome</keyword>
<dbReference type="SUPFAM" id="SSF69721">
    <property type="entry name" value="DsrC, the gamma subunit of dissimilatory sulfite reductase"/>
    <property type="match status" value="1"/>
</dbReference>
<dbReference type="PANTHER" id="PTHR37010:SF1">
    <property type="entry name" value="SULFURTRANSFERASE TUSE"/>
    <property type="match status" value="1"/>
</dbReference>
<protein>
    <submittedName>
        <fullName evidence="4">TusE/DsrC/DsvC family sulfur relay protein</fullName>
    </submittedName>
</protein>
<dbReference type="PANTHER" id="PTHR37010">
    <property type="entry name" value="SULFURTRANSFERASE TUSE"/>
    <property type="match status" value="1"/>
</dbReference>
<sequence length="132" mass="14790">MSLFWDVTALDSRLGHPEQFDPEGFLRQPSEWTPEMAEAIAACIPSIGVTHKSTNEPNKSASLSADHLTVLNAARDFYQRFQRMPTTRVFVKFLSQEAPHVGNSISLMQLFPDTPMRWVAICAGLPKPPNCF</sequence>
<comment type="subcellular location">
    <subcellularLocation>
        <location evidence="1">Cytoplasm</location>
    </subcellularLocation>
</comment>
<dbReference type="Gene3D" id="1.10.10.370">
    <property type="entry name" value="DsrC-like protein, C-terminal domain"/>
    <property type="match status" value="1"/>
</dbReference>
<keyword evidence="3" id="KW-0963">Cytoplasm</keyword>
<gene>
    <name evidence="4" type="ORF">ACFQ0F_02170</name>
</gene>
<dbReference type="PIRSF" id="PIRSF006223">
    <property type="entry name" value="DsrC_TusE"/>
    <property type="match status" value="1"/>
</dbReference>
<organism evidence="4 5">
    <name type="scientific">Paraperlucidibaca wandonensis</name>
    <dbReference type="NCBI Taxonomy" id="1268273"/>
    <lineage>
        <taxon>Bacteria</taxon>
        <taxon>Pseudomonadati</taxon>
        <taxon>Pseudomonadota</taxon>
        <taxon>Gammaproteobacteria</taxon>
        <taxon>Moraxellales</taxon>
        <taxon>Moraxellaceae</taxon>
        <taxon>Paraperlucidibaca</taxon>
    </lineage>
</organism>
<accession>A0ABW3HD82</accession>
<dbReference type="Gene3D" id="3.30.1420.10">
    <property type="match status" value="1"/>
</dbReference>
<dbReference type="InterPro" id="IPR042072">
    <property type="entry name" value="DsrC-like_C"/>
</dbReference>
<comment type="similarity">
    <text evidence="2">Belongs to the DsrC/TusE family.</text>
</comment>
<dbReference type="NCBIfam" id="TIGR03342">
    <property type="entry name" value="dsrC_tusE_dsvC"/>
    <property type="match status" value="1"/>
</dbReference>
<dbReference type="InterPro" id="IPR007453">
    <property type="entry name" value="DsrC/TusE"/>
</dbReference>
<reference evidence="5" key="1">
    <citation type="journal article" date="2019" name="Int. J. Syst. Evol. Microbiol.">
        <title>The Global Catalogue of Microorganisms (GCM) 10K type strain sequencing project: providing services to taxonomists for standard genome sequencing and annotation.</title>
        <authorList>
            <consortium name="The Broad Institute Genomics Platform"/>
            <consortium name="The Broad Institute Genome Sequencing Center for Infectious Disease"/>
            <person name="Wu L."/>
            <person name="Ma J."/>
        </authorList>
    </citation>
    <scope>NUCLEOTIDE SEQUENCE [LARGE SCALE GENOMIC DNA]</scope>
    <source>
        <strain evidence="5">CCUG 63419</strain>
    </source>
</reference>
<proteinExistence type="inferred from homology"/>
<dbReference type="Proteomes" id="UP001597044">
    <property type="component" value="Unassembled WGS sequence"/>
</dbReference>
<dbReference type="InterPro" id="IPR043163">
    <property type="entry name" value="DsrC-like_N"/>
</dbReference>
<dbReference type="Pfam" id="PF04358">
    <property type="entry name" value="DsrC"/>
    <property type="match status" value="1"/>
</dbReference>
<dbReference type="InterPro" id="IPR025526">
    <property type="entry name" value="DsrC-like_dom_sf"/>
</dbReference>
<evidence type="ECO:0000313" key="5">
    <source>
        <dbReference type="Proteomes" id="UP001597044"/>
    </source>
</evidence>
<evidence type="ECO:0000313" key="4">
    <source>
        <dbReference type="EMBL" id="MFD0949204.1"/>
    </source>
</evidence>
<evidence type="ECO:0000256" key="3">
    <source>
        <dbReference type="ARBA" id="ARBA00022490"/>
    </source>
</evidence>
<dbReference type="RefSeq" id="WP_379068598.1">
    <property type="nucleotide sequence ID" value="NZ_JBHTIT010000001.1"/>
</dbReference>
<evidence type="ECO:0000256" key="1">
    <source>
        <dbReference type="ARBA" id="ARBA00004496"/>
    </source>
</evidence>
<name>A0ABW3HD82_9GAMM</name>
<comment type="caution">
    <text evidence="4">The sequence shown here is derived from an EMBL/GenBank/DDBJ whole genome shotgun (WGS) entry which is preliminary data.</text>
</comment>
<dbReference type="EMBL" id="JBHTIT010000001">
    <property type="protein sequence ID" value="MFD0949204.1"/>
    <property type="molecule type" value="Genomic_DNA"/>
</dbReference>